<dbReference type="EMBL" id="CP010951">
    <property type="protein sequence ID" value="AMO23463.1"/>
    <property type="molecule type" value="Genomic_DNA"/>
</dbReference>
<sequence length="73" mass="8052">MRLSLVTISSAVGHRPAAPSQLFRRELMLKGKPLSAAAYMARFRAAQLSLPALYRGLELGLLWSNILSNSLRL</sequence>
<dbReference type="AlphaFoldDB" id="A0A127JUA3"/>
<organism evidence="1 2">
    <name type="scientific">Ramlibacter tataouinensis</name>
    <dbReference type="NCBI Taxonomy" id="94132"/>
    <lineage>
        <taxon>Bacteria</taxon>
        <taxon>Pseudomonadati</taxon>
        <taxon>Pseudomonadota</taxon>
        <taxon>Betaproteobacteria</taxon>
        <taxon>Burkholderiales</taxon>
        <taxon>Comamonadaceae</taxon>
        <taxon>Ramlibacter</taxon>
    </lineage>
</organism>
<accession>A0A127JUA3</accession>
<proteinExistence type="predicted"/>
<gene>
    <name evidence="1" type="ORF">UC35_11835</name>
</gene>
<reference evidence="1 2" key="1">
    <citation type="journal article" date="2014" name="Int. J. Syst. Evol. Microbiol.">
        <title>Ramlibacter solisilvae sp. nov., isolated from forest soil, and emended description of the genus Ramlibacter.</title>
        <authorList>
            <person name="Lee H.J."/>
            <person name="Lee S.H."/>
            <person name="Lee S.S."/>
            <person name="Lee J.S."/>
            <person name="Kim Y."/>
            <person name="Kim S.C."/>
            <person name="Jeon C.O."/>
        </authorList>
    </citation>
    <scope>NUCLEOTIDE SEQUENCE [LARGE SCALE GENOMIC DNA]</scope>
    <source>
        <strain evidence="1 2">5-10</strain>
    </source>
</reference>
<dbReference type="Proteomes" id="UP000070433">
    <property type="component" value="Chromosome"/>
</dbReference>
<evidence type="ECO:0000313" key="2">
    <source>
        <dbReference type="Proteomes" id="UP000070433"/>
    </source>
</evidence>
<name>A0A127JUA3_9BURK</name>
<keyword evidence="2" id="KW-1185">Reference proteome</keyword>
<evidence type="ECO:0000313" key="1">
    <source>
        <dbReference type="EMBL" id="AMO23463.1"/>
    </source>
</evidence>
<protein>
    <submittedName>
        <fullName evidence="1">Uncharacterized protein</fullName>
    </submittedName>
</protein>